<gene>
    <name evidence="1" type="ORF">GO620_004785</name>
</gene>
<sequence length="315" mass="35874">MAIIKLSPTERRRLSAFVTCCVVAFAAWLLTVLQGSYNYKVKCILTYNNIPQRRAFRTLQSDTVVATLQGSGWQMLSARMHNEDEHIAIDLHTLDTKNFIALEAQLPQINSKRSAEQKITDFDPDTLYFDFTNRSTKRVPVKLLKNITFQPQFDVAGNVRLNPAYVFVSGPAATINKITEWSTDSLKVTDVEANVQAKVDIAKVRDGNVSIYPKIIQVFVPVEEFTEKTLEIPVQLSNNVHYYDVKIFPQKVKVTFMTPLSKFAEINDDYFDAVADFGLWAEHKYSSLPVKITRLPAYTKIVKIEPQNVDFIVKK</sequence>
<dbReference type="Gene3D" id="2.170.120.30">
    <property type="match status" value="1"/>
</dbReference>
<reference evidence="1 2" key="1">
    <citation type="submission" date="2020-12" db="EMBL/GenBank/DDBJ databases">
        <title>HMF7856_wgs.fasta genome submission.</title>
        <authorList>
            <person name="Kang H."/>
            <person name="Kim H."/>
            <person name="Joh K."/>
        </authorList>
    </citation>
    <scope>NUCLEOTIDE SEQUENCE [LARGE SCALE GENOMIC DNA]</scope>
    <source>
        <strain evidence="1 2">HMF7856</strain>
    </source>
</reference>
<keyword evidence="2" id="KW-1185">Reference proteome</keyword>
<protein>
    <submittedName>
        <fullName evidence="1">YbbR-like domain-containing protein</fullName>
    </submittedName>
</protein>
<dbReference type="PANTHER" id="PTHR37804">
    <property type="entry name" value="CDAA REGULATORY PROTEIN CDAR"/>
    <property type="match status" value="1"/>
</dbReference>
<evidence type="ECO:0000313" key="2">
    <source>
        <dbReference type="Proteomes" id="UP000429232"/>
    </source>
</evidence>
<evidence type="ECO:0000313" key="1">
    <source>
        <dbReference type="EMBL" id="QQL51507.1"/>
    </source>
</evidence>
<organism evidence="1 2">
    <name type="scientific">Mucilaginibacter ginkgonis</name>
    <dbReference type="NCBI Taxonomy" id="2682091"/>
    <lineage>
        <taxon>Bacteria</taxon>
        <taxon>Pseudomonadati</taxon>
        <taxon>Bacteroidota</taxon>
        <taxon>Sphingobacteriia</taxon>
        <taxon>Sphingobacteriales</taxon>
        <taxon>Sphingobacteriaceae</taxon>
        <taxon>Mucilaginibacter</taxon>
    </lineage>
</organism>
<dbReference type="Gene3D" id="2.170.120.40">
    <property type="entry name" value="YbbR-like domain"/>
    <property type="match status" value="1"/>
</dbReference>
<dbReference type="InterPro" id="IPR053154">
    <property type="entry name" value="c-di-AMP_regulator"/>
</dbReference>
<dbReference type="KEGG" id="mgik:GO620_004785"/>
<name>A0A6I4I3A7_9SPHI</name>
<dbReference type="AlphaFoldDB" id="A0A6I4I3A7"/>
<dbReference type="PANTHER" id="PTHR37804:SF1">
    <property type="entry name" value="CDAA REGULATORY PROTEIN CDAR"/>
    <property type="match status" value="1"/>
</dbReference>
<accession>A0A6I4I3A7</accession>
<proteinExistence type="predicted"/>
<dbReference type="Proteomes" id="UP000429232">
    <property type="component" value="Chromosome"/>
</dbReference>
<dbReference type="EMBL" id="CP066775">
    <property type="protein sequence ID" value="QQL51507.1"/>
    <property type="molecule type" value="Genomic_DNA"/>
</dbReference>